<evidence type="ECO:0000313" key="4">
    <source>
        <dbReference type="Proteomes" id="UP001628164"/>
    </source>
</evidence>
<accession>A0ABQ6PE03</accession>
<sequence length="144" mass="16109">MYVFCALFAGVLNAASQVVLYNASKKEDVFIINLWIYTFIGIFLLLLLPFNMSTIPSLSELSMKPLVIWVSIAIIIFGISSQIFRVKAFKHTKDPSLIAPAMYFSVIVAAMFDIVFYKRAIGLIEIIGIMMICISSILSVIKKT</sequence>
<evidence type="ECO:0000259" key="2">
    <source>
        <dbReference type="Pfam" id="PF00892"/>
    </source>
</evidence>
<name>A0ABQ6PE03_9GAMM</name>
<keyword evidence="1" id="KW-0812">Transmembrane</keyword>
<protein>
    <recommendedName>
        <fullName evidence="2">EamA domain-containing protein</fullName>
    </recommendedName>
</protein>
<keyword evidence="1" id="KW-1133">Transmembrane helix</keyword>
<feature type="transmembrane region" description="Helical" evidence="1">
    <location>
        <begin position="66"/>
        <end position="85"/>
    </location>
</feature>
<dbReference type="SUPFAM" id="SSF103481">
    <property type="entry name" value="Multidrug resistance efflux transporter EmrE"/>
    <property type="match status" value="1"/>
</dbReference>
<evidence type="ECO:0000313" key="3">
    <source>
        <dbReference type="EMBL" id="GMN88963.1"/>
    </source>
</evidence>
<feature type="domain" description="EamA" evidence="2">
    <location>
        <begin position="3"/>
        <end position="140"/>
    </location>
</feature>
<proteinExistence type="predicted"/>
<dbReference type="Proteomes" id="UP001628164">
    <property type="component" value="Unassembled WGS sequence"/>
</dbReference>
<gene>
    <name evidence="3" type="ORF">fsci_04490</name>
</gene>
<dbReference type="EMBL" id="BTHG01000001">
    <property type="protein sequence ID" value="GMN88963.1"/>
    <property type="molecule type" value="Genomic_DNA"/>
</dbReference>
<reference evidence="3 4" key="1">
    <citation type="journal article" date="2024" name="Dis. Aquat. Organ.">
        <title>Francisella sciaenopsi sp. nov. isolated from diseased red drum Sciaenops ocellatus in Florida, USA.</title>
        <authorList>
            <person name="Kawahara M."/>
            <person name="Cody T.T."/>
            <person name="Yanong R.P.E."/>
            <person name="Henderson E."/>
            <person name="Yazdi Z."/>
            <person name="Soto E."/>
        </authorList>
    </citation>
    <scope>NUCLEOTIDE SEQUENCE [LARGE SCALE GENOMIC DNA]</scope>
    <source>
        <strain evidence="3 4">R22-20-7</strain>
    </source>
</reference>
<feature type="transmembrane region" description="Helical" evidence="1">
    <location>
        <begin position="97"/>
        <end position="116"/>
    </location>
</feature>
<evidence type="ECO:0000256" key="1">
    <source>
        <dbReference type="SAM" id="Phobius"/>
    </source>
</evidence>
<dbReference type="InterPro" id="IPR037185">
    <property type="entry name" value="EmrE-like"/>
</dbReference>
<keyword evidence="1" id="KW-0472">Membrane</keyword>
<feature type="transmembrane region" description="Helical" evidence="1">
    <location>
        <begin position="123"/>
        <end position="141"/>
    </location>
</feature>
<organism evidence="3 4">
    <name type="scientific">Francisella sciaenopsi</name>
    <dbReference type="NCBI Taxonomy" id="3055034"/>
    <lineage>
        <taxon>Bacteria</taxon>
        <taxon>Pseudomonadati</taxon>
        <taxon>Pseudomonadota</taxon>
        <taxon>Gammaproteobacteria</taxon>
        <taxon>Thiotrichales</taxon>
        <taxon>Francisellaceae</taxon>
        <taxon>Francisella</taxon>
    </lineage>
</organism>
<dbReference type="Pfam" id="PF00892">
    <property type="entry name" value="EamA"/>
    <property type="match status" value="1"/>
</dbReference>
<feature type="transmembrane region" description="Helical" evidence="1">
    <location>
        <begin position="32"/>
        <end position="54"/>
    </location>
</feature>
<keyword evidence="4" id="KW-1185">Reference proteome</keyword>
<dbReference type="InterPro" id="IPR000620">
    <property type="entry name" value="EamA_dom"/>
</dbReference>
<comment type="caution">
    <text evidence="3">The sequence shown here is derived from an EMBL/GenBank/DDBJ whole genome shotgun (WGS) entry which is preliminary data.</text>
</comment>